<feature type="chain" id="PRO_5045332789" evidence="1">
    <location>
        <begin position="20"/>
        <end position="211"/>
    </location>
</feature>
<dbReference type="Proteomes" id="UP001290861">
    <property type="component" value="Unassembled WGS sequence"/>
</dbReference>
<protein>
    <submittedName>
        <fullName evidence="2">Uncharacterized protein</fullName>
    </submittedName>
</protein>
<proteinExistence type="predicted"/>
<feature type="signal peptide" evidence="1">
    <location>
        <begin position="1"/>
        <end position="19"/>
    </location>
</feature>
<accession>A0ABU5MUP4</accession>
<gene>
    <name evidence="2" type="ORF">P9H32_04800</name>
</gene>
<keyword evidence="1" id="KW-0732">Signal</keyword>
<reference evidence="2 3" key="1">
    <citation type="journal article" date="2024" name="Appl. Environ. Microbiol.">
        <title>Pontiella agarivorans sp. nov., a novel marine anaerobic bacterium capable of degrading macroalgal polysaccharides and fixing nitrogen.</title>
        <authorList>
            <person name="Liu N."/>
            <person name="Kivenson V."/>
            <person name="Peng X."/>
            <person name="Cui Z."/>
            <person name="Lankiewicz T.S."/>
            <person name="Gosselin K.M."/>
            <person name="English C.J."/>
            <person name="Blair E.M."/>
            <person name="O'Malley M.A."/>
            <person name="Valentine D.L."/>
        </authorList>
    </citation>
    <scope>NUCLEOTIDE SEQUENCE [LARGE SCALE GENOMIC DNA]</scope>
    <source>
        <strain evidence="2 3">NLcol2</strain>
    </source>
</reference>
<dbReference type="RefSeq" id="WP_322607738.1">
    <property type="nucleotide sequence ID" value="NZ_JARVCO010000006.1"/>
</dbReference>
<evidence type="ECO:0000313" key="3">
    <source>
        <dbReference type="Proteomes" id="UP001290861"/>
    </source>
</evidence>
<evidence type="ECO:0000313" key="2">
    <source>
        <dbReference type="EMBL" id="MDZ8117938.1"/>
    </source>
</evidence>
<name>A0ABU5MUP4_9BACT</name>
<dbReference type="EMBL" id="JARVCO010000006">
    <property type="protein sequence ID" value="MDZ8117938.1"/>
    <property type="molecule type" value="Genomic_DNA"/>
</dbReference>
<keyword evidence="3" id="KW-1185">Reference proteome</keyword>
<evidence type="ECO:0000256" key="1">
    <source>
        <dbReference type="SAM" id="SignalP"/>
    </source>
</evidence>
<organism evidence="2 3">
    <name type="scientific">Pontiella agarivorans</name>
    <dbReference type="NCBI Taxonomy" id="3038953"/>
    <lineage>
        <taxon>Bacteria</taxon>
        <taxon>Pseudomonadati</taxon>
        <taxon>Kiritimatiellota</taxon>
        <taxon>Kiritimatiellia</taxon>
        <taxon>Kiritimatiellales</taxon>
        <taxon>Pontiellaceae</taxon>
        <taxon>Pontiella</taxon>
    </lineage>
</organism>
<comment type="caution">
    <text evidence="2">The sequence shown here is derived from an EMBL/GenBank/DDBJ whole genome shotgun (WGS) entry which is preliminary data.</text>
</comment>
<sequence length="211" mass="24318">MKHLALFWIPLLLALSSFAGSTADLITNPQAREILSRNCIRLGTSEILPVKFQTAVAVLNNPELVTAVQEEFARSISSNGTVDFPIIGNGEHRYYYINEYDQRTDLTELYKKQTDRTSYDYIVWAGGKRRFGYYDVIIHLQVTDLGDLGILYSVHVHAWPHSWFTRTSHRLGFTRSYFRDNMKFISRIAREIALGLCEQEEINAQLEHVTK</sequence>